<sequence length="285" mass="30280">MLALRAGVPPAMPHRLLGGCWLGVGRIHSACLARPPRPHSTIRPPAQQQRRVWAPVTTGVAARRTYLGGPAGPPRVPWVKPALILAGGVVLTTVAWPLLRFVVFGALGYGAYRVVRAALVLRSLNRLARGDAGLWEQLQGLMAGLGVPSMAPVPKTVLATVHKTAETSLRAACAAESSVQQLVRADPDQIELGPAIDVQSETTDGRGTRMEAVFPVFVAGQGTAVFVQAVAASGTRNVDFIAKVDDLCVLARQPAGEVLTIQIAVTSDDARPRKPHVRDADYREL</sequence>
<dbReference type="EMBL" id="JANBOI010000688">
    <property type="protein sequence ID" value="KAJ1729025.1"/>
    <property type="molecule type" value="Genomic_DNA"/>
</dbReference>
<evidence type="ECO:0000313" key="3">
    <source>
        <dbReference type="Proteomes" id="UP001143981"/>
    </source>
</evidence>
<accession>A0A9W8CXY6</accession>
<proteinExistence type="predicted"/>
<dbReference type="AlphaFoldDB" id="A0A9W8CXY6"/>
<gene>
    <name evidence="2" type="ORF">LPJ61_003725</name>
</gene>
<organism evidence="2 3">
    <name type="scientific">Coemansia biformis</name>
    <dbReference type="NCBI Taxonomy" id="1286918"/>
    <lineage>
        <taxon>Eukaryota</taxon>
        <taxon>Fungi</taxon>
        <taxon>Fungi incertae sedis</taxon>
        <taxon>Zoopagomycota</taxon>
        <taxon>Kickxellomycotina</taxon>
        <taxon>Kickxellomycetes</taxon>
        <taxon>Kickxellales</taxon>
        <taxon>Kickxellaceae</taxon>
        <taxon>Coemansia</taxon>
    </lineage>
</organism>
<keyword evidence="1" id="KW-0812">Transmembrane</keyword>
<reference evidence="2" key="1">
    <citation type="submission" date="2022-07" db="EMBL/GenBank/DDBJ databases">
        <title>Phylogenomic reconstructions and comparative analyses of Kickxellomycotina fungi.</title>
        <authorList>
            <person name="Reynolds N.K."/>
            <person name="Stajich J.E."/>
            <person name="Barry K."/>
            <person name="Grigoriev I.V."/>
            <person name="Crous P."/>
            <person name="Smith M.E."/>
        </authorList>
    </citation>
    <scope>NUCLEOTIDE SEQUENCE</scope>
    <source>
        <strain evidence="2">BCRC 34381</strain>
    </source>
</reference>
<keyword evidence="3" id="KW-1185">Reference proteome</keyword>
<keyword evidence="1" id="KW-1133">Transmembrane helix</keyword>
<dbReference type="Proteomes" id="UP001143981">
    <property type="component" value="Unassembled WGS sequence"/>
</dbReference>
<name>A0A9W8CXY6_9FUNG</name>
<evidence type="ECO:0000313" key="2">
    <source>
        <dbReference type="EMBL" id="KAJ1729025.1"/>
    </source>
</evidence>
<feature type="transmembrane region" description="Helical" evidence="1">
    <location>
        <begin position="82"/>
        <end position="112"/>
    </location>
</feature>
<evidence type="ECO:0000256" key="1">
    <source>
        <dbReference type="SAM" id="Phobius"/>
    </source>
</evidence>
<dbReference type="OrthoDB" id="5594463at2759"/>
<keyword evidence="1" id="KW-0472">Membrane</keyword>
<protein>
    <submittedName>
        <fullName evidence="2">Uncharacterized protein</fullName>
    </submittedName>
</protein>
<comment type="caution">
    <text evidence="2">The sequence shown here is derived from an EMBL/GenBank/DDBJ whole genome shotgun (WGS) entry which is preliminary data.</text>
</comment>